<sequence>MKEGWGSEAKRRSRGMKNMRLRENFQMHAQNTRAHTHTPHNFSEAVGKSHSRAPTRNNEILMDEGEGIITLVFLFFFPVFLGGFFRGVFEKGRYEKGGRREKDAGDRQQRRVLWIFLGKEERRKKSGWRRKRRDGEE</sequence>
<accession>A0A3F3Q1N5</accession>
<feature type="transmembrane region" description="Helical" evidence="2">
    <location>
        <begin position="68"/>
        <end position="89"/>
    </location>
</feature>
<dbReference type="EMBL" id="KZ852048">
    <property type="protein sequence ID" value="RDH33070.1"/>
    <property type="molecule type" value="Genomic_DNA"/>
</dbReference>
<keyword evidence="4" id="KW-1185">Reference proteome</keyword>
<dbReference type="RefSeq" id="XP_026626092.1">
    <property type="nucleotide sequence ID" value="XM_026775600.1"/>
</dbReference>
<keyword evidence="2" id="KW-0812">Transmembrane</keyword>
<dbReference type="GeneID" id="38143956"/>
<gene>
    <name evidence="3" type="ORF">BDQ94DRAFT_37316</name>
</gene>
<evidence type="ECO:0000256" key="2">
    <source>
        <dbReference type="SAM" id="Phobius"/>
    </source>
</evidence>
<feature type="region of interest" description="Disordered" evidence="1">
    <location>
        <begin position="33"/>
        <end position="52"/>
    </location>
</feature>
<evidence type="ECO:0000313" key="3">
    <source>
        <dbReference type="EMBL" id="RDH33070.1"/>
    </source>
</evidence>
<keyword evidence="2" id="KW-1133">Transmembrane helix</keyword>
<reference evidence="3 4" key="1">
    <citation type="submission" date="2018-07" db="EMBL/GenBank/DDBJ databases">
        <title>The genomes of Aspergillus section Nigri reveals drivers in fungal speciation.</title>
        <authorList>
            <consortium name="DOE Joint Genome Institute"/>
            <person name="Vesth T.C."/>
            <person name="Nybo J."/>
            <person name="Theobald S."/>
            <person name="Brandl J."/>
            <person name="Frisvad J.C."/>
            <person name="Nielsen K.F."/>
            <person name="Lyhne E.K."/>
            <person name="Kogle M.E."/>
            <person name="Kuo A."/>
            <person name="Riley R."/>
            <person name="Clum A."/>
            <person name="Nolan M."/>
            <person name="Lipzen A."/>
            <person name="Salamov A."/>
            <person name="Henrissat B."/>
            <person name="Wiebenga A."/>
            <person name="De vries R.P."/>
            <person name="Grigoriev I.V."/>
            <person name="Mortensen U.H."/>
            <person name="Andersen M.R."/>
            <person name="Baker S.E."/>
        </authorList>
    </citation>
    <scope>NUCLEOTIDE SEQUENCE [LARGE SCALE GENOMIC DNA]</scope>
    <source>
        <strain evidence="3 4">CBS 139.54b</strain>
    </source>
</reference>
<evidence type="ECO:0000256" key="1">
    <source>
        <dbReference type="SAM" id="MobiDB-lite"/>
    </source>
</evidence>
<name>A0A3F3Q1N5_9EURO</name>
<keyword evidence="2" id="KW-0472">Membrane</keyword>
<evidence type="ECO:0008006" key="5">
    <source>
        <dbReference type="Google" id="ProtNLM"/>
    </source>
</evidence>
<organism evidence="3 4">
    <name type="scientific">Aspergillus welwitschiae</name>
    <dbReference type="NCBI Taxonomy" id="1341132"/>
    <lineage>
        <taxon>Eukaryota</taxon>
        <taxon>Fungi</taxon>
        <taxon>Dikarya</taxon>
        <taxon>Ascomycota</taxon>
        <taxon>Pezizomycotina</taxon>
        <taxon>Eurotiomycetes</taxon>
        <taxon>Eurotiomycetidae</taxon>
        <taxon>Eurotiales</taxon>
        <taxon>Aspergillaceae</taxon>
        <taxon>Aspergillus</taxon>
        <taxon>Aspergillus subgen. Circumdati</taxon>
    </lineage>
</organism>
<protein>
    <recommendedName>
        <fullName evidence="5">Transmembrane protein</fullName>
    </recommendedName>
</protein>
<dbReference type="AlphaFoldDB" id="A0A3F3Q1N5"/>
<evidence type="ECO:0000313" key="4">
    <source>
        <dbReference type="Proteomes" id="UP000253729"/>
    </source>
</evidence>
<proteinExistence type="predicted"/>
<dbReference type="Proteomes" id="UP000253729">
    <property type="component" value="Unassembled WGS sequence"/>
</dbReference>